<feature type="binding site" evidence="8">
    <location>
        <position position="452"/>
    </location>
    <ligand>
        <name>meso-2,6-diaminopimelate</name>
        <dbReference type="ChEBI" id="CHEBI:57791"/>
    </ligand>
</feature>
<evidence type="ECO:0000256" key="5">
    <source>
        <dbReference type="ARBA" id="ARBA00022984"/>
    </source>
</evidence>
<feature type="domain" description="Mur ligase C-terminal" evidence="11">
    <location>
        <begin position="327"/>
        <end position="454"/>
    </location>
</feature>
<comment type="subcellular location">
    <subcellularLocation>
        <location evidence="8 9">Cytoplasm</location>
    </subcellularLocation>
</comment>
<dbReference type="Pfam" id="PF02875">
    <property type="entry name" value="Mur_ligase_C"/>
    <property type="match status" value="1"/>
</dbReference>
<dbReference type="PANTHER" id="PTHR23135:SF4">
    <property type="entry name" value="UDP-N-ACETYLMURAMOYL-L-ALANYL-D-GLUTAMATE--2,6-DIAMINOPIMELATE LIGASE MURE HOMOLOG, CHLOROPLASTIC"/>
    <property type="match status" value="1"/>
</dbReference>
<evidence type="ECO:0000313" key="14">
    <source>
        <dbReference type="Proteomes" id="UP000628736"/>
    </source>
</evidence>
<dbReference type="SUPFAM" id="SSF53623">
    <property type="entry name" value="MurD-like peptide ligases, catalytic domain"/>
    <property type="match status" value="1"/>
</dbReference>
<keyword evidence="8" id="KW-0547">Nucleotide-binding</keyword>
<dbReference type="RefSeq" id="WP_186851926.1">
    <property type="nucleotide sequence ID" value="NZ_JACOPO010000001.1"/>
</dbReference>
<evidence type="ECO:0000256" key="6">
    <source>
        <dbReference type="ARBA" id="ARBA00023306"/>
    </source>
</evidence>
<keyword evidence="8" id="KW-0460">Magnesium</keyword>
<comment type="cofactor">
    <cofactor evidence="8">
        <name>Mg(2+)</name>
        <dbReference type="ChEBI" id="CHEBI:18420"/>
    </cofactor>
</comment>
<feature type="binding site" evidence="8">
    <location>
        <position position="376"/>
    </location>
    <ligand>
        <name>meso-2,6-diaminopimelate</name>
        <dbReference type="ChEBI" id="CHEBI:57791"/>
    </ligand>
</feature>
<dbReference type="UniPathway" id="UPA00219"/>
<keyword evidence="7 8" id="KW-0961">Cell wall biogenesis/degradation</keyword>
<name>A0A8J6M5H4_9FIRM</name>
<keyword evidence="3 8" id="KW-0132">Cell division</keyword>
<comment type="PTM">
    <text evidence="8">Carboxylation is probably crucial for Mg(2+) binding and, consequently, for the gamma-phosphate positioning of ATP.</text>
</comment>
<dbReference type="PANTHER" id="PTHR23135">
    <property type="entry name" value="MUR LIGASE FAMILY MEMBER"/>
    <property type="match status" value="1"/>
</dbReference>
<dbReference type="HAMAP" id="MF_00208">
    <property type="entry name" value="MurE"/>
    <property type="match status" value="1"/>
</dbReference>
<feature type="binding site" evidence="8">
    <location>
        <position position="178"/>
    </location>
    <ligand>
        <name>UDP-N-acetyl-alpha-D-muramoyl-L-alanyl-D-glutamate</name>
        <dbReference type="ChEBI" id="CHEBI:83900"/>
    </ligand>
</feature>
<dbReference type="GO" id="GO:0071555">
    <property type="term" value="P:cell wall organization"/>
    <property type="evidence" value="ECO:0007669"/>
    <property type="project" value="UniProtKB-KW"/>
</dbReference>
<dbReference type="InterPro" id="IPR013221">
    <property type="entry name" value="Mur_ligase_cen"/>
</dbReference>
<evidence type="ECO:0000256" key="1">
    <source>
        <dbReference type="ARBA" id="ARBA00004752"/>
    </source>
</evidence>
<feature type="domain" description="Mur ligase central" evidence="12">
    <location>
        <begin position="106"/>
        <end position="304"/>
    </location>
</feature>
<dbReference type="EC" id="6.3.2.13" evidence="8"/>
<feature type="binding site" evidence="8">
    <location>
        <position position="186"/>
    </location>
    <ligand>
        <name>UDP-N-acetyl-alpha-D-muramoyl-L-alanyl-D-glutamate</name>
        <dbReference type="ChEBI" id="CHEBI:83900"/>
    </ligand>
</feature>
<gene>
    <name evidence="8" type="primary">murE</name>
    <name evidence="13" type="ORF">H8S11_01380</name>
</gene>
<dbReference type="GO" id="GO:0008765">
    <property type="term" value="F:UDP-N-acetylmuramoylalanyl-D-glutamate-2,6-diaminopimelate ligase activity"/>
    <property type="evidence" value="ECO:0007669"/>
    <property type="project" value="UniProtKB-UniRule"/>
</dbReference>
<dbReference type="Pfam" id="PF01225">
    <property type="entry name" value="Mur_ligase"/>
    <property type="match status" value="1"/>
</dbReference>
<dbReference type="Gene3D" id="3.40.1190.10">
    <property type="entry name" value="Mur-like, catalytic domain"/>
    <property type="match status" value="1"/>
</dbReference>
<evidence type="ECO:0000256" key="3">
    <source>
        <dbReference type="ARBA" id="ARBA00022618"/>
    </source>
</evidence>
<dbReference type="InterPro" id="IPR000713">
    <property type="entry name" value="Mur_ligase_N"/>
</dbReference>
<evidence type="ECO:0000256" key="7">
    <source>
        <dbReference type="ARBA" id="ARBA00023316"/>
    </source>
</evidence>
<evidence type="ECO:0000256" key="4">
    <source>
        <dbReference type="ARBA" id="ARBA00022960"/>
    </source>
</evidence>
<dbReference type="GO" id="GO:0005737">
    <property type="term" value="C:cytoplasm"/>
    <property type="evidence" value="ECO:0007669"/>
    <property type="project" value="UniProtKB-SubCell"/>
</dbReference>
<dbReference type="GO" id="GO:0005524">
    <property type="term" value="F:ATP binding"/>
    <property type="evidence" value="ECO:0007669"/>
    <property type="project" value="UniProtKB-UniRule"/>
</dbReference>
<dbReference type="EMBL" id="JACOPO010000001">
    <property type="protein sequence ID" value="MBC5721479.1"/>
    <property type="molecule type" value="Genomic_DNA"/>
</dbReference>
<dbReference type="GO" id="GO:0051301">
    <property type="term" value="P:cell division"/>
    <property type="evidence" value="ECO:0007669"/>
    <property type="project" value="UniProtKB-KW"/>
</dbReference>
<evidence type="ECO:0000259" key="12">
    <source>
        <dbReference type="Pfam" id="PF08245"/>
    </source>
</evidence>
<comment type="caution">
    <text evidence="8">Lacks conserved residue(s) required for the propagation of feature annotation.</text>
</comment>
<feature type="binding site" evidence="8">
    <location>
        <position position="456"/>
    </location>
    <ligand>
        <name>meso-2,6-diaminopimelate</name>
        <dbReference type="ChEBI" id="CHEBI:57791"/>
    </ligand>
</feature>
<dbReference type="InterPro" id="IPR036615">
    <property type="entry name" value="Mur_ligase_C_dom_sf"/>
</dbReference>
<keyword evidence="5 8" id="KW-0573">Peptidoglycan synthesis</keyword>
<comment type="caution">
    <text evidence="13">The sequence shown here is derived from an EMBL/GenBank/DDBJ whole genome shotgun (WGS) entry which is preliminary data.</text>
</comment>
<comment type="pathway">
    <text evidence="1 8 9">Cell wall biogenesis; peptidoglycan biosynthesis.</text>
</comment>
<dbReference type="Gene3D" id="3.90.190.20">
    <property type="entry name" value="Mur ligase, C-terminal domain"/>
    <property type="match status" value="1"/>
</dbReference>
<dbReference type="GO" id="GO:0009252">
    <property type="term" value="P:peptidoglycan biosynthetic process"/>
    <property type="evidence" value="ECO:0007669"/>
    <property type="project" value="UniProtKB-UniRule"/>
</dbReference>
<evidence type="ECO:0000256" key="9">
    <source>
        <dbReference type="RuleBase" id="RU004135"/>
    </source>
</evidence>
<dbReference type="NCBIfam" id="TIGR01085">
    <property type="entry name" value="murE"/>
    <property type="match status" value="1"/>
</dbReference>
<dbReference type="SUPFAM" id="SSF63418">
    <property type="entry name" value="MurE/MurF N-terminal domain"/>
    <property type="match status" value="1"/>
</dbReference>
<evidence type="ECO:0000313" key="13">
    <source>
        <dbReference type="EMBL" id="MBC5721479.1"/>
    </source>
</evidence>
<dbReference type="GO" id="GO:0000287">
    <property type="term" value="F:magnesium ion binding"/>
    <property type="evidence" value="ECO:0007669"/>
    <property type="project" value="UniProtKB-UniRule"/>
</dbReference>
<keyword evidence="8" id="KW-0067">ATP-binding</keyword>
<feature type="binding site" evidence="8">
    <location>
        <begin position="108"/>
        <end position="114"/>
    </location>
    <ligand>
        <name>ATP</name>
        <dbReference type="ChEBI" id="CHEBI:30616"/>
    </ligand>
</feature>
<dbReference type="Pfam" id="PF08245">
    <property type="entry name" value="Mur_ligase_M"/>
    <property type="match status" value="1"/>
</dbReference>
<dbReference type="NCBIfam" id="NF001124">
    <property type="entry name" value="PRK00139.1-2"/>
    <property type="match status" value="1"/>
</dbReference>
<keyword evidence="6 8" id="KW-0131">Cell cycle</keyword>
<comment type="catalytic activity">
    <reaction evidence="8">
        <text>UDP-N-acetyl-alpha-D-muramoyl-L-alanyl-D-glutamate + meso-2,6-diaminopimelate + ATP = UDP-N-acetyl-alpha-D-muramoyl-L-alanyl-gamma-D-glutamyl-meso-2,6-diaminopimelate + ADP + phosphate + H(+)</text>
        <dbReference type="Rhea" id="RHEA:23676"/>
        <dbReference type="ChEBI" id="CHEBI:15378"/>
        <dbReference type="ChEBI" id="CHEBI:30616"/>
        <dbReference type="ChEBI" id="CHEBI:43474"/>
        <dbReference type="ChEBI" id="CHEBI:57791"/>
        <dbReference type="ChEBI" id="CHEBI:83900"/>
        <dbReference type="ChEBI" id="CHEBI:83905"/>
        <dbReference type="ChEBI" id="CHEBI:456216"/>
        <dbReference type="EC" id="6.3.2.13"/>
    </reaction>
</comment>
<dbReference type="InterPro" id="IPR005761">
    <property type="entry name" value="UDP-N-AcMur-Glu-dNH2Pim_ligase"/>
</dbReference>
<feature type="domain" description="Mur ligase N-terminal catalytic" evidence="10">
    <location>
        <begin position="22"/>
        <end position="70"/>
    </location>
</feature>
<reference evidence="13" key="1">
    <citation type="submission" date="2020-08" db="EMBL/GenBank/DDBJ databases">
        <title>Genome public.</title>
        <authorList>
            <person name="Liu C."/>
            <person name="Sun Q."/>
        </authorList>
    </citation>
    <scope>NUCLEOTIDE SEQUENCE</scope>
    <source>
        <strain evidence="13">NSJ-23</strain>
    </source>
</reference>
<organism evidence="13 14">
    <name type="scientific">Flintibacter hominis</name>
    <dbReference type="NCBI Taxonomy" id="2763048"/>
    <lineage>
        <taxon>Bacteria</taxon>
        <taxon>Bacillati</taxon>
        <taxon>Bacillota</taxon>
        <taxon>Clostridia</taxon>
        <taxon>Eubacteriales</taxon>
        <taxon>Flintibacter</taxon>
    </lineage>
</organism>
<dbReference type="Proteomes" id="UP000628736">
    <property type="component" value="Unassembled WGS sequence"/>
</dbReference>
<feature type="binding site" evidence="8">
    <location>
        <position position="30"/>
    </location>
    <ligand>
        <name>UDP-N-acetyl-alpha-D-muramoyl-L-alanyl-D-glutamate</name>
        <dbReference type="ChEBI" id="CHEBI:83900"/>
    </ligand>
</feature>
<dbReference type="GO" id="GO:0008360">
    <property type="term" value="P:regulation of cell shape"/>
    <property type="evidence" value="ECO:0007669"/>
    <property type="project" value="UniProtKB-KW"/>
</dbReference>
<keyword evidence="4 8" id="KW-0133">Cell shape</keyword>
<dbReference type="InterPro" id="IPR036565">
    <property type="entry name" value="Mur-like_cat_sf"/>
</dbReference>
<feature type="short sequence motif" description="Meso-diaminopimelate recognition motif" evidence="8">
    <location>
        <begin position="400"/>
        <end position="403"/>
    </location>
</feature>
<dbReference type="NCBIfam" id="NF001126">
    <property type="entry name" value="PRK00139.1-4"/>
    <property type="match status" value="1"/>
</dbReference>
<keyword evidence="8" id="KW-0963">Cytoplasm</keyword>
<accession>A0A8J6M5H4</accession>
<evidence type="ECO:0000259" key="11">
    <source>
        <dbReference type="Pfam" id="PF02875"/>
    </source>
</evidence>
<evidence type="ECO:0000256" key="2">
    <source>
        <dbReference type="ARBA" id="ARBA00005898"/>
    </source>
</evidence>
<feature type="binding site" evidence="8">
    <location>
        <begin position="151"/>
        <end position="152"/>
    </location>
    <ligand>
        <name>UDP-N-acetyl-alpha-D-muramoyl-L-alanyl-D-glutamate</name>
        <dbReference type="ChEBI" id="CHEBI:83900"/>
    </ligand>
</feature>
<dbReference type="SUPFAM" id="SSF53244">
    <property type="entry name" value="MurD-like peptide ligases, peptide-binding domain"/>
    <property type="match status" value="1"/>
</dbReference>
<dbReference type="InterPro" id="IPR004101">
    <property type="entry name" value="Mur_ligase_C"/>
</dbReference>
<comment type="function">
    <text evidence="8">Catalyzes the addition of meso-diaminopimelic acid to the nucleotide precursor UDP-N-acetylmuramoyl-L-alanyl-D-glutamate (UMAG) in the biosynthesis of bacterial cell-wall peptidoglycan.</text>
</comment>
<protein>
    <recommendedName>
        <fullName evidence="8">UDP-N-acetylmuramoyl-L-alanyl-D-glutamate--2,6-diaminopimelate ligase</fullName>
        <ecNumber evidence="8">6.3.2.13</ecNumber>
    </recommendedName>
    <alternativeName>
        <fullName evidence="8">Meso-A2pm-adding enzyme</fullName>
    </alternativeName>
    <alternativeName>
        <fullName evidence="8">Meso-diaminopimelate-adding enzyme</fullName>
    </alternativeName>
    <alternativeName>
        <fullName evidence="8">UDP-MurNAc-L-Ala-D-Glu:meso-diaminopimelate ligase</fullName>
    </alternativeName>
    <alternativeName>
        <fullName evidence="8">UDP-MurNAc-tripeptide synthetase</fullName>
    </alternativeName>
    <alternativeName>
        <fullName evidence="8">UDP-N-acetylmuramyl-tripeptide synthetase</fullName>
    </alternativeName>
</protein>
<dbReference type="InterPro" id="IPR035911">
    <property type="entry name" value="MurE/MurF_N"/>
</dbReference>
<feature type="modified residue" description="N6-carboxylysine" evidence="8">
    <location>
        <position position="218"/>
    </location>
</feature>
<sequence length="504" mass="54816">MKLRQLLNGVPLKGGNIDQEMEINSISYDSRTLEPGALFVALPGDKTDGHRYIDTALERGAAAVLCQRAPDRPGPWLVTEDTRLALALLSANWFGHPGDAMTLVAVTGTNGKTTTTSLIKELLEGTRRAKVGLIGTNRNMIGREELPAHRTTPESYELQALLRQMLDNGCTYVVMEVSSHALVQHRTAGLTFDLGLFTNLTQDHLDYHHTMEEYRAAKGLLFDQCRQAVLNLDDPAGRWYLERVRCPVFTYSENRTQANLSAKNIRLFPSHVEFDALSTGRLVRVHLPIPGGFSIYNALAALSAGLCLGLGLKEMARVMPAVHGVKGRVEVVPVPPAYTVIIDYAHSPNALENILTTARDFTAGRLICLFGCGGDRDKTKRPIMGAIAQDLADVVVVTSDNPRTEDPQAIITDILSGMEGELEKVHVEPDRPAAIGWALSQGQLGDVIVLAGKGHETYQEINGVFHHLDEREIVADWFAAQKTPPKAAAQARASTALAGSGAEP</sequence>
<keyword evidence="8 13" id="KW-0436">Ligase</keyword>
<feature type="binding site" evidence="8">
    <location>
        <begin position="400"/>
        <end position="403"/>
    </location>
    <ligand>
        <name>meso-2,6-diaminopimelate</name>
        <dbReference type="ChEBI" id="CHEBI:57791"/>
    </ligand>
</feature>
<evidence type="ECO:0000256" key="8">
    <source>
        <dbReference type="HAMAP-Rule" id="MF_00208"/>
    </source>
</evidence>
<keyword evidence="14" id="KW-1185">Reference proteome</keyword>
<proteinExistence type="inferred from homology"/>
<feature type="binding site" evidence="8">
    <location>
        <position position="184"/>
    </location>
    <ligand>
        <name>UDP-N-acetyl-alpha-D-muramoyl-L-alanyl-D-glutamate</name>
        <dbReference type="ChEBI" id="CHEBI:83900"/>
    </ligand>
</feature>
<dbReference type="Gene3D" id="3.40.1390.10">
    <property type="entry name" value="MurE/MurF, N-terminal domain"/>
    <property type="match status" value="1"/>
</dbReference>
<dbReference type="AlphaFoldDB" id="A0A8J6M5H4"/>
<comment type="similarity">
    <text evidence="2 8">Belongs to the MurCDEF family. MurE subfamily.</text>
</comment>
<evidence type="ECO:0000259" key="10">
    <source>
        <dbReference type="Pfam" id="PF01225"/>
    </source>
</evidence>